<evidence type="ECO:0000256" key="1">
    <source>
        <dbReference type="ARBA" id="ARBA00004651"/>
    </source>
</evidence>
<dbReference type="GO" id="GO:0005886">
    <property type="term" value="C:plasma membrane"/>
    <property type="evidence" value="ECO:0007669"/>
    <property type="project" value="UniProtKB-SubCell"/>
</dbReference>
<dbReference type="Proteomes" id="UP000182379">
    <property type="component" value="Unassembled WGS sequence"/>
</dbReference>
<sequence>MTAANGKSRSTLANYRDPIILITFCVLGAILGLQLGPKASFLKPIGQIFLNLLFCLIVPLIFFSIAGSIANTKDTGKVGKMIGYTLIIFIITATISGGLILLVTHFTGVPTSFSVPTAAAGAAAGKPVTIADQIVNTLTVGDLPLLISRFHVLPLIILTIFFGICVSMIGEAAKPVVDWMNAMSLICYKMVAILMKAAPIGLGAYFADLTGTYGVDLLKTYGSAMAVFYTVVFVYFFVFLGFYAWLAAGSWGVRNYFKVILAPALTALGTRSSAATIPLQMEACDKLGVPREISSVVVSMGATCHMDGACIAVVYSEVLATALFGHPLAGFDFILALFLGVCASVATSSVPGGGAAGETMIVSVFHLPESAFPILLMVIELFDPGCTLLNSCGDTVVSMMISRIFYGKDWYKKNLNGNLPGKEALVHEN</sequence>
<dbReference type="Pfam" id="PF00375">
    <property type="entry name" value="SDF"/>
    <property type="match status" value="1"/>
</dbReference>
<dbReference type="PANTHER" id="PTHR42865:SF7">
    <property type="entry name" value="PROTON_GLUTAMATE-ASPARTATE SYMPORTER"/>
    <property type="match status" value="1"/>
</dbReference>
<evidence type="ECO:0000256" key="3">
    <source>
        <dbReference type="ARBA" id="ARBA00022475"/>
    </source>
</evidence>
<keyword evidence="5 7" id="KW-1133">Transmembrane helix</keyword>
<keyword evidence="3" id="KW-1003">Cell membrane</keyword>
<keyword evidence="4 7" id="KW-0812">Transmembrane</keyword>
<feature type="transmembrane region" description="Helical" evidence="7">
    <location>
        <begin position="82"/>
        <end position="106"/>
    </location>
</feature>
<dbReference type="InterPro" id="IPR036458">
    <property type="entry name" value="Na:dicarbo_symporter_sf"/>
</dbReference>
<feature type="transmembrane region" description="Helical" evidence="7">
    <location>
        <begin position="19"/>
        <end position="36"/>
    </location>
</feature>
<dbReference type="Gene3D" id="1.10.3860.10">
    <property type="entry name" value="Sodium:dicarboxylate symporter"/>
    <property type="match status" value="1"/>
</dbReference>
<evidence type="ECO:0000256" key="2">
    <source>
        <dbReference type="ARBA" id="ARBA00022448"/>
    </source>
</evidence>
<accession>A0A1H2XBY7</accession>
<keyword evidence="2" id="KW-0813">Transport</keyword>
<reference evidence="8 9" key="1">
    <citation type="submission" date="2016-10" db="EMBL/GenBank/DDBJ databases">
        <authorList>
            <person name="Varghese N."/>
            <person name="Submissions S."/>
        </authorList>
    </citation>
    <scope>NUCLEOTIDE SEQUENCE [LARGE SCALE GENOMIC DNA]</scope>
    <source>
        <strain evidence="8 9">WCC6</strain>
    </source>
</reference>
<dbReference type="GO" id="GO:0006835">
    <property type="term" value="P:dicarboxylic acid transport"/>
    <property type="evidence" value="ECO:0007669"/>
    <property type="project" value="TreeGrafter"/>
</dbReference>
<dbReference type="PANTHER" id="PTHR42865">
    <property type="entry name" value="PROTON/GLUTAMATE-ASPARTATE SYMPORTER"/>
    <property type="match status" value="1"/>
</dbReference>
<evidence type="ECO:0000256" key="7">
    <source>
        <dbReference type="SAM" id="Phobius"/>
    </source>
</evidence>
<feature type="transmembrane region" description="Helical" evidence="7">
    <location>
        <begin position="185"/>
        <end position="206"/>
    </location>
</feature>
<evidence type="ECO:0000256" key="4">
    <source>
        <dbReference type="ARBA" id="ARBA00022692"/>
    </source>
</evidence>
<dbReference type="GO" id="GO:0015293">
    <property type="term" value="F:symporter activity"/>
    <property type="evidence" value="ECO:0007669"/>
    <property type="project" value="UniProtKB-KW"/>
</dbReference>
<evidence type="ECO:0000313" key="8">
    <source>
        <dbReference type="EMBL" id="SDW89789.1"/>
    </source>
</evidence>
<organism evidence="8 9">
    <name type="scientific">Acidaminococcus fermentans</name>
    <dbReference type="NCBI Taxonomy" id="905"/>
    <lineage>
        <taxon>Bacteria</taxon>
        <taxon>Bacillati</taxon>
        <taxon>Bacillota</taxon>
        <taxon>Negativicutes</taxon>
        <taxon>Acidaminococcales</taxon>
        <taxon>Acidaminococcaceae</taxon>
        <taxon>Acidaminococcus</taxon>
    </lineage>
</organism>
<proteinExistence type="predicted"/>
<keyword evidence="6 7" id="KW-0472">Membrane</keyword>
<dbReference type="AlphaFoldDB" id="A0A1H2XBY7"/>
<comment type="subcellular location">
    <subcellularLocation>
        <location evidence="1">Cell membrane</location>
        <topology evidence="1">Multi-pass membrane protein</topology>
    </subcellularLocation>
</comment>
<evidence type="ECO:0000313" key="9">
    <source>
        <dbReference type="Proteomes" id="UP000182379"/>
    </source>
</evidence>
<evidence type="ECO:0000256" key="6">
    <source>
        <dbReference type="ARBA" id="ARBA00023136"/>
    </source>
</evidence>
<protein>
    <submittedName>
        <fullName evidence="8">Na+/H+-dicarboxylate symporter</fullName>
    </submittedName>
</protein>
<feature type="transmembrane region" description="Helical" evidence="7">
    <location>
        <begin position="152"/>
        <end position="173"/>
    </location>
</feature>
<comment type="caution">
    <text evidence="8">The sequence shown here is derived from an EMBL/GenBank/DDBJ whole genome shotgun (WGS) entry which is preliminary data.</text>
</comment>
<feature type="transmembrane region" description="Helical" evidence="7">
    <location>
        <begin position="48"/>
        <end position="70"/>
    </location>
</feature>
<dbReference type="PRINTS" id="PR00173">
    <property type="entry name" value="EDTRNSPORT"/>
</dbReference>
<dbReference type="RefSeq" id="WP_074705963.1">
    <property type="nucleotide sequence ID" value="NZ_FNOP01000008.1"/>
</dbReference>
<dbReference type="SUPFAM" id="SSF118215">
    <property type="entry name" value="Proton glutamate symport protein"/>
    <property type="match status" value="1"/>
</dbReference>
<evidence type="ECO:0000256" key="5">
    <source>
        <dbReference type="ARBA" id="ARBA00022989"/>
    </source>
</evidence>
<gene>
    <name evidence="8" type="ORF">SAMN05216495_10847</name>
</gene>
<dbReference type="EMBL" id="FNOP01000008">
    <property type="protein sequence ID" value="SDW89789.1"/>
    <property type="molecule type" value="Genomic_DNA"/>
</dbReference>
<dbReference type="InterPro" id="IPR001991">
    <property type="entry name" value="Na-dicarboxylate_symporter"/>
</dbReference>
<feature type="transmembrane region" description="Helical" evidence="7">
    <location>
        <begin position="226"/>
        <end position="248"/>
    </location>
</feature>
<name>A0A1H2XBY7_ACIFE</name>